<evidence type="ECO:0000313" key="2">
    <source>
        <dbReference type="Proteomes" id="UP000323300"/>
    </source>
</evidence>
<keyword evidence="2" id="KW-1185">Reference proteome</keyword>
<evidence type="ECO:0000313" key="1">
    <source>
        <dbReference type="EMBL" id="SFJ95477.1"/>
    </source>
</evidence>
<dbReference type="Proteomes" id="UP000323300">
    <property type="component" value="Unassembled WGS sequence"/>
</dbReference>
<dbReference type="AlphaFoldDB" id="A0A1I3VMJ2"/>
<reference evidence="1 2" key="1">
    <citation type="submission" date="2016-10" db="EMBL/GenBank/DDBJ databases">
        <authorList>
            <person name="Varghese N."/>
            <person name="Submissions S."/>
        </authorList>
    </citation>
    <scope>NUCLEOTIDE SEQUENCE [LARGE SCALE GENOMIC DNA]</scope>
    <source>
        <strain evidence="1 2">DSM 21822</strain>
    </source>
</reference>
<protein>
    <submittedName>
        <fullName evidence="1">Uncharacterized protein</fullName>
    </submittedName>
</protein>
<proteinExistence type="predicted"/>
<accession>A0A1I3VMJ2</accession>
<dbReference type="EMBL" id="FOSL01000001">
    <property type="protein sequence ID" value="SFJ95477.1"/>
    <property type="molecule type" value="Genomic_DNA"/>
</dbReference>
<gene>
    <name evidence="1" type="ORF">SAMN04488498_101521</name>
</gene>
<organism evidence="1 2">
    <name type="scientific">Neomesorhizobium albiziae</name>
    <dbReference type="NCBI Taxonomy" id="335020"/>
    <lineage>
        <taxon>Bacteria</taxon>
        <taxon>Pseudomonadati</taxon>
        <taxon>Pseudomonadota</taxon>
        <taxon>Alphaproteobacteria</taxon>
        <taxon>Hyphomicrobiales</taxon>
        <taxon>Phyllobacteriaceae</taxon>
        <taxon>Neomesorhizobium</taxon>
    </lineage>
</organism>
<name>A0A1I3VMJ2_9HYPH</name>
<sequence length="98" mass="10723">MAGFGPAVVASIPLLPPLECGPSRSASCAFDTAAVPFLPETDMTRTFCSQVHSPGAPEHVQIQSFGASFVRRKDSRRSGLLWHPQFRVQERSLELVKQ</sequence>